<feature type="transmembrane region" description="Helical" evidence="1">
    <location>
        <begin position="163"/>
        <end position="192"/>
    </location>
</feature>
<feature type="transmembrane region" description="Helical" evidence="1">
    <location>
        <begin position="51"/>
        <end position="72"/>
    </location>
</feature>
<dbReference type="RefSeq" id="WP_125128190.1">
    <property type="nucleotide sequence ID" value="NZ_CASCYM010000046.1"/>
</dbReference>
<evidence type="ECO:0008006" key="4">
    <source>
        <dbReference type="Google" id="ProtNLM"/>
    </source>
</evidence>
<organism evidence="2 3">
    <name type="scientific">Schaedlerella arabinosiphila</name>
    <dbReference type="NCBI Taxonomy" id="2044587"/>
    <lineage>
        <taxon>Bacteria</taxon>
        <taxon>Bacillati</taxon>
        <taxon>Bacillota</taxon>
        <taxon>Clostridia</taxon>
        <taxon>Lachnospirales</taxon>
        <taxon>Lachnospiraceae</taxon>
        <taxon>Schaedlerella</taxon>
    </lineage>
</organism>
<dbReference type="Proteomes" id="UP000274920">
    <property type="component" value="Unassembled WGS sequence"/>
</dbReference>
<comment type="caution">
    <text evidence="2">The sequence shown here is derived from an EMBL/GenBank/DDBJ whole genome shotgun (WGS) entry which is preliminary data.</text>
</comment>
<evidence type="ECO:0000256" key="1">
    <source>
        <dbReference type="SAM" id="Phobius"/>
    </source>
</evidence>
<proteinExistence type="predicted"/>
<keyword evidence="1" id="KW-0472">Membrane</keyword>
<keyword evidence="3" id="KW-1185">Reference proteome</keyword>
<accession>A0A426DIL0</accession>
<feature type="transmembrane region" description="Helical" evidence="1">
    <location>
        <begin position="12"/>
        <end position="31"/>
    </location>
</feature>
<evidence type="ECO:0000313" key="2">
    <source>
        <dbReference type="EMBL" id="RRK32747.1"/>
    </source>
</evidence>
<dbReference type="EMBL" id="RHJS01000002">
    <property type="protein sequence ID" value="RRK32747.1"/>
    <property type="molecule type" value="Genomic_DNA"/>
</dbReference>
<protein>
    <recommendedName>
        <fullName evidence="4">YitT family protein</fullName>
    </recommendedName>
</protein>
<feature type="transmembrane region" description="Helical" evidence="1">
    <location>
        <begin position="108"/>
        <end position="128"/>
    </location>
</feature>
<keyword evidence="1" id="KW-1133">Transmembrane helix</keyword>
<keyword evidence="1" id="KW-0812">Transmembrane</keyword>
<sequence length="228" mass="25162">MDTKKTLVRGELVLPVIVVMNSFGVVLMLYSGTGISAISSMTYALSEVLPVFSLGTWTYIFQSMLVLSLMILRKRFVPQYLLSFGVGFAFGLMMDVHKGWMQALPSAVPFRACYFLASYLIICTGIALSNRCKMPIIPTDLFPKELSDITGTAFSRIKVSFDLICVAITAVLTFVCLGGISGLGIGTLLSALTMGKVVGRLDGWLDRHVEFVTYQRNGSYRRRKLRLA</sequence>
<reference evidence="2" key="1">
    <citation type="submission" date="2018-10" db="EMBL/GenBank/DDBJ databases">
        <title>Schaedlerella arabinophila gen. nov. sp. nov., isolated from the mouse intestinal tract and comparative analysis with the genome of the closely related altered Schaedler flora strain ASF502.</title>
        <authorList>
            <person name="Miyake S."/>
            <person name="Soh M."/>
            <person name="Seedorf H."/>
        </authorList>
    </citation>
    <scope>NUCLEOTIDE SEQUENCE [LARGE SCALE GENOMIC DNA]</scope>
    <source>
        <strain evidence="2">DSM 106076</strain>
    </source>
</reference>
<dbReference type="PANTHER" id="PTHR40078:SF1">
    <property type="entry name" value="INTEGRAL MEMBRANE PROTEIN"/>
    <property type="match status" value="1"/>
</dbReference>
<dbReference type="InterPro" id="IPR038750">
    <property type="entry name" value="YczE/YyaS-like"/>
</dbReference>
<evidence type="ECO:0000313" key="3">
    <source>
        <dbReference type="Proteomes" id="UP000274920"/>
    </source>
</evidence>
<gene>
    <name evidence="2" type="ORF">EBB54_16315</name>
</gene>
<feature type="transmembrane region" description="Helical" evidence="1">
    <location>
        <begin position="79"/>
        <end position="96"/>
    </location>
</feature>
<name>A0A426DIL0_9FIRM</name>
<dbReference type="Pfam" id="PF19700">
    <property type="entry name" value="DUF6198"/>
    <property type="match status" value="1"/>
</dbReference>
<dbReference type="AlphaFoldDB" id="A0A426DIL0"/>
<dbReference type="PANTHER" id="PTHR40078">
    <property type="entry name" value="INTEGRAL MEMBRANE PROTEIN-RELATED"/>
    <property type="match status" value="1"/>
</dbReference>